<accession>A0A6B3LWX5</accession>
<sequence>MKNDLVNYRDYAACLTQLLGRTPSPTELIGFEDNQHLLQINRRSTENDAYRITFLNDTPVTLLADGMILGSAIQLHSQEGGHRFYTVMFEEQGTVEEHYLMLDASVESAVVGGVRTALVQHVRLITIEDLVLRYNPVMYNLT</sequence>
<gene>
    <name evidence="1" type="ORF">GXP69_17240</name>
</gene>
<keyword evidence="2" id="KW-1185">Reference proteome</keyword>
<organism evidence="1 2">
    <name type="scientific">Pontibacter burrus</name>
    <dbReference type="NCBI Taxonomy" id="2704466"/>
    <lineage>
        <taxon>Bacteria</taxon>
        <taxon>Pseudomonadati</taxon>
        <taxon>Bacteroidota</taxon>
        <taxon>Cytophagia</taxon>
        <taxon>Cytophagales</taxon>
        <taxon>Hymenobacteraceae</taxon>
        <taxon>Pontibacter</taxon>
    </lineage>
</organism>
<dbReference type="RefSeq" id="WP_204282079.1">
    <property type="nucleotide sequence ID" value="NZ_JAAGWD010000009.1"/>
</dbReference>
<evidence type="ECO:0000313" key="2">
    <source>
        <dbReference type="Proteomes" id="UP000474777"/>
    </source>
</evidence>
<dbReference type="Proteomes" id="UP000474777">
    <property type="component" value="Unassembled WGS sequence"/>
</dbReference>
<name>A0A6B3LWX5_9BACT</name>
<dbReference type="AlphaFoldDB" id="A0A6B3LWX5"/>
<comment type="caution">
    <text evidence="1">The sequence shown here is derived from an EMBL/GenBank/DDBJ whole genome shotgun (WGS) entry which is preliminary data.</text>
</comment>
<evidence type="ECO:0000313" key="1">
    <source>
        <dbReference type="EMBL" id="NEM99445.1"/>
    </source>
</evidence>
<protein>
    <submittedName>
        <fullName evidence="1">Uncharacterized protein</fullName>
    </submittedName>
</protein>
<dbReference type="EMBL" id="JAAGWD010000009">
    <property type="protein sequence ID" value="NEM99445.1"/>
    <property type="molecule type" value="Genomic_DNA"/>
</dbReference>
<reference evidence="1 2" key="1">
    <citation type="submission" date="2020-02" db="EMBL/GenBank/DDBJ databases">
        <authorList>
            <person name="Kim M.K."/>
        </authorList>
    </citation>
    <scope>NUCLEOTIDE SEQUENCE [LARGE SCALE GENOMIC DNA]</scope>
    <source>
        <strain evidence="1 2">BT327</strain>
    </source>
</reference>
<proteinExistence type="predicted"/>